<dbReference type="CDD" id="cd07984">
    <property type="entry name" value="LPLAT_LABLAT-like"/>
    <property type="match status" value="1"/>
</dbReference>
<dbReference type="Pfam" id="PF03279">
    <property type="entry name" value="Lip_A_acyltrans"/>
    <property type="match status" value="1"/>
</dbReference>
<keyword evidence="2" id="KW-1003">Cell membrane</keyword>
<feature type="region of interest" description="Disordered" evidence="7">
    <location>
        <begin position="287"/>
        <end position="306"/>
    </location>
</feature>
<protein>
    <submittedName>
        <fullName evidence="8">Lauroyl acyltransferase</fullName>
    </submittedName>
</protein>
<sequence>MQDFIARLLYLLATLVGALPAFVQRGIASAVAMLGRATGSRESRVALRNLELAYPELTADERDALQKAILRTTALQTLETLRLWTRPHAQNLRLLREQHGVGLFDAALADGRGLIVCAPHYGNWELLNQWLAARTPISILYRAPDSKVGEAFLRLVRAGVPDRVRQVRAEGPAVRQLWKTLKDGGVVGILPDQQPKAGDGEFAPFFGMPALTMTLTSRLAERTGATVLFAYCERIGDGPDFSLRIEPAHPAIADADLVRATTALNAGVEHIARRDPAQYQWTYKRYKARPSGSGDDNPYLDLERRR</sequence>
<dbReference type="PANTHER" id="PTHR30606:SF10">
    <property type="entry name" value="PHOSPHATIDYLINOSITOL MANNOSIDE ACYLTRANSFERASE"/>
    <property type="match status" value="1"/>
</dbReference>
<keyword evidence="6 8" id="KW-0012">Acyltransferase</keyword>
<dbReference type="GO" id="GO:0009247">
    <property type="term" value="P:glycolipid biosynthetic process"/>
    <property type="evidence" value="ECO:0007669"/>
    <property type="project" value="UniProtKB-ARBA"/>
</dbReference>
<comment type="caution">
    <text evidence="8">The sequence shown here is derived from an EMBL/GenBank/DDBJ whole genome shotgun (WGS) entry which is preliminary data.</text>
</comment>
<evidence type="ECO:0000256" key="5">
    <source>
        <dbReference type="ARBA" id="ARBA00023136"/>
    </source>
</evidence>
<evidence type="ECO:0000256" key="2">
    <source>
        <dbReference type="ARBA" id="ARBA00022475"/>
    </source>
</evidence>
<comment type="subcellular location">
    <subcellularLocation>
        <location evidence="1">Cell inner membrane</location>
    </subcellularLocation>
</comment>
<keyword evidence="5" id="KW-0472">Membrane</keyword>
<dbReference type="AlphaFoldDB" id="A0A4R5UF45"/>
<keyword evidence="9" id="KW-1185">Reference proteome</keyword>
<evidence type="ECO:0000256" key="4">
    <source>
        <dbReference type="ARBA" id="ARBA00022679"/>
    </source>
</evidence>
<evidence type="ECO:0000256" key="6">
    <source>
        <dbReference type="ARBA" id="ARBA00023315"/>
    </source>
</evidence>
<dbReference type="GO" id="GO:0016746">
    <property type="term" value="F:acyltransferase activity"/>
    <property type="evidence" value="ECO:0007669"/>
    <property type="project" value="UniProtKB-KW"/>
</dbReference>
<dbReference type="EMBL" id="SMTG01000002">
    <property type="protein sequence ID" value="TDK33933.1"/>
    <property type="molecule type" value="Genomic_DNA"/>
</dbReference>
<dbReference type="RefSeq" id="WP_133393327.1">
    <property type="nucleotide sequence ID" value="NZ_SMTG01000002.1"/>
</dbReference>
<accession>A0A4R5UF45</accession>
<name>A0A4R5UF45_9GAMM</name>
<gene>
    <name evidence="8" type="ORF">E2F49_08110</name>
</gene>
<evidence type="ECO:0000256" key="7">
    <source>
        <dbReference type="SAM" id="MobiDB-lite"/>
    </source>
</evidence>
<evidence type="ECO:0000313" key="8">
    <source>
        <dbReference type="EMBL" id="TDK33933.1"/>
    </source>
</evidence>
<keyword evidence="3" id="KW-0997">Cell inner membrane</keyword>
<dbReference type="InterPro" id="IPR004960">
    <property type="entry name" value="LipA_acyltrans"/>
</dbReference>
<keyword evidence="4 8" id="KW-0808">Transferase</keyword>
<dbReference type="OrthoDB" id="9803456at2"/>
<proteinExistence type="predicted"/>
<reference evidence="8 9" key="1">
    <citation type="submission" date="2019-03" db="EMBL/GenBank/DDBJ databases">
        <title>Luteimonas zhaokaii sp.nov., isolated from the rectal contents of Plateau pika in Yushu, Qinghai Province, China.</title>
        <authorList>
            <person name="Zhang G."/>
        </authorList>
    </citation>
    <scope>NUCLEOTIDE SEQUENCE [LARGE SCALE GENOMIC DNA]</scope>
    <source>
        <strain evidence="8 9">THG-MD21</strain>
    </source>
</reference>
<dbReference type="GO" id="GO:0005886">
    <property type="term" value="C:plasma membrane"/>
    <property type="evidence" value="ECO:0007669"/>
    <property type="project" value="UniProtKB-SubCell"/>
</dbReference>
<evidence type="ECO:0000256" key="1">
    <source>
        <dbReference type="ARBA" id="ARBA00004533"/>
    </source>
</evidence>
<dbReference type="NCBIfam" id="NF006438">
    <property type="entry name" value="PRK08734.1"/>
    <property type="match status" value="1"/>
</dbReference>
<evidence type="ECO:0000313" key="9">
    <source>
        <dbReference type="Proteomes" id="UP000295543"/>
    </source>
</evidence>
<dbReference type="Proteomes" id="UP000295543">
    <property type="component" value="Unassembled WGS sequence"/>
</dbReference>
<dbReference type="PIRSF" id="PIRSF026649">
    <property type="entry name" value="MsbB"/>
    <property type="match status" value="1"/>
</dbReference>
<evidence type="ECO:0000256" key="3">
    <source>
        <dbReference type="ARBA" id="ARBA00022519"/>
    </source>
</evidence>
<dbReference type="PANTHER" id="PTHR30606">
    <property type="entry name" value="LIPID A BIOSYNTHESIS LAUROYL ACYLTRANSFERASE"/>
    <property type="match status" value="1"/>
</dbReference>
<organism evidence="8 9">
    <name type="scientific">Luteimonas terrae</name>
    <dbReference type="NCBI Taxonomy" id="1530191"/>
    <lineage>
        <taxon>Bacteria</taxon>
        <taxon>Pseudomonadati</taxon>
        <taxon>Pseudomonadota</taxon>
        <taxon>Gammaproteobacteria</taxon>
        <taxon>Lysobacterales</taxon>
        <taxon>Lysobacteraceae</taxon>
        <taxon>Luteimonas</taxon>
    </lineage>
</organism>